<evidence type="ECO:0000313" key="5">
    <source>
        <dbReference type="Proteomes" id="UP000430079"/>
    </source>
</evidence>
<dbReference type="PANTHER" id="PTHR37981:SF1">
    <property type="entry name" value="SGNH HYDROLASE-TYPE ESTERASE DOMAIN-CONTAINING PROTEIN"/>
    <property type="match status" value="1"/>
</dbReference>
<feature type="disulfide bond" evidence="2">
    <location>
        <begin position="243"/>
        <end position="297"/>
    </location>
</feature>
<dbReference type="InterPro" id="IPR036514">
    <property type="entry name" value="SGNH_hydro_sf"/>
</dbReference>
<dbReference type="EMBL" id="BLIO01000001">
    <property type="protein sequence ID" value="GFE17038.1"/>
    <property type="molecule type" value="Genomic_DNA"/>
</dbReference>
<feature type="disulfide bond" evidence="2">
    <location>
        <begin position="84"/>
        <end position="108"/>
    </location>
</feature>
<keyword evidence="2" id="KW-1015">Disulfide bond</keyword>
<organism evidence="4 5">
    <name type="scientific">Streptomyces glebosus</name>
    <dbReference type="NCBI Taxonomy" id="249580"/>
    <lineage>
        <taxon>Bacteria</taxon>
        <taxon>Bacillati</taxon>
        <taxon>Actinomycetota</taxon>
        <taxon>Actinomycetes</taxon>
        <taxon>Kitasatosporales</taxon>
        <taxon>Streptomycetaceae</taxon>
        <taxon>Streptomyces</taxon>
    </lineage>
</organism>
<evidence type="ECO:0000313" key="4">
    <source>
        <dbReference type="EMBL" id="GFE17038.1"/>
    </source>
</evidence>
<dbReference type="Pfam" id="PF13472">
    <property type="entry name" value="Lipase_GDSL_2"/>
    <property type="match status" value="1"/>
</dbReference>
<protein>
    <recommendedName>
        <fullName evidence="3">SGNH hydrolase-type esterase domain-containing protein</fullName>
    </recommendedName>
</protein>
<feature type="disulfide bond" evidence="2">
    <location>
        <begin position="173"/>
        <end position="187"/>
    </location>
</feature>
<keyword evidence="5" id="KW-1185">Reference proteome</keyword>
<evidence type="ECO:0000256" key="2">
    <source>
        <dbReference type="PIRSR" id="PIRSR637460-2"/>
    </source>
</evidence>
<reference evidence="4 5" key="1">
    <citation type="submission" date="2019-12" db="EMBL/GenBank/DDBJ databases">
        <title>Whole genome shotgun sequence of Streptomyces hygroscopicus subsp. glebosus NBRC 13786.</title>
        <authorList>
            <person name="Ichikawa N."/>
            <person name="Kimura A."/>
            <person name="Kitahashi Y."/>
            <person name="Komaki H."/>
            <person name="Tamura T."/>
        </authorList>
    </citation>
    <scope>NUCLEOTIDE SEQUENCE [LARGE SCALE GENOMIC DNA]</scope>
    <source>
        <strain evidence="4 5">NBRC 13786</strain>
    </source>
</reference>
<dbReference type="GO" id="GO:0004806">
    <property type="term" value="F:triacylglycerol lipase activity"/>
    <property type="evidence" value="ECO:0007669"/>
    <property type="project" value="TreeGrafter"/>
</dbReference>
<comment type="caution">
    <text evidence="4">The sequence shown here is derived from an EMBL/GenBank/DDBJ whole genome shotgun (WGS) entry which is preliminary data.</text>
</comment>
<dbReference type="PANTHER" id="PTHR37981">
    <property type="entry name" value="LIPASE 2"/>
    <property type="match status" value="1"/>
</dbReference>
<dbReference type="SUPFAM" id="SSF52266">
    <property type="entry name" value="SGNH hydrolase"/>
    <property type="match status" value="1"/>
</dbReference>
<proteinExistence type="predicted"/>
<dbReference type="CDD" id="cd01823">
    <property type="entry name" value="SEST_like"/>
    <property type="match status" value="1"/>
</dbReference>
<dbReference type="InterPro" id="IPR037460">
    <property type="entry name" value="SEST-like"/>
</dbReference>
<sequence>MVIGARRTGRGADTKDVQMSRYGMPALSRLAVAAVASLGVVASAFAPAASGAPARTADRPEYVALGDSYSAGVFVRPWEERDGCGRSGRNYPHQVAGQLGFALTDVTCGAAEVVDGVLGPQPAAKIHGPPTIPPPGGWSDLPAQVEALSPDTDYVTVGIGGNSLGFGSIVAKCLELGITKPLQPKPCTDHYSDGGAGEGWLEGRFTQLDTDFTHMMTVIHRRAPHARVAVVGYPAIVPDNSGCTFGRWNQLGSIKKGDMPWLDGLELRLNALLEKHAAYHGASYVDTYGPSATHGVCASGDAKWMYGIKDDLTGDGNQTDPPTELCQSFPGTGEACTFAHPNARGLDNQTRQVARALMTS</sequence>
<evidence type="ECO:0000259" key="3">
    <source>
        <dbReference type="Pfam" id="PF13472"/>
    </source>
</evidence>
<dbReference type="Gene3D" id="3.40.50.1110">
    <property type="entry name" value="SGNH hydrolase"/>
    <property type="match status" value="1"/>
</dbReference>
<feature type="active site" description="Nucleophile" evidence="1">
    <location>
        <position position="68"/>
    </location>
</feature>
<accession>A0A640T165</accession>
<feature type="domain" description="SGNH hydrolase-type esterase" evidence="3">
    <location>
        <begin position="64"/>
        <end position="345"/>
    </location>
</feature>
<dbReference type="GO" id="GO:0019433">
    <property type="term" value="P:triglyceride catabolic process"/>
    <property type="evidence" value="ECO:0007669"/>
    <property type="project" value="TreeGrafter"/>
</dbReference>
<dbReference type="AlphaFoldDB" id="A0A640T165"/>
<evidence type="ECO:0000256" key="1">
    <source>
        <dbReference type="PIRSR" id="PIRSR637460-1"/>
    </source>
</evidence>
<gene>
    <name evidence="4" type="ORF">Sgleb_50850</name>
</gene>
<dbReference type="Proteomes" id="UP000430079">
    <property type="component" value="Unassembled WGS sequence"/>
</dbReference>
<dbReference type="InterPro" id="IPR013830">
    <property type="entry name" value="SGNH_hydro"/>
</dbReference>
<feature type="active site" evidence="1">
    <location>
        <position position="340"/>
    </location>
</feature>
<name>A0A640T165_9ACTN</name>